<dbReference type="RefSeq" id="WP_377094205.1">
    <property type="nucleotide sequence ID" value="NZ_JBHSJM010000001.1"/>
</dbReference>
<evidence type="ECO:0000313" key="2">
    <source>
        <dbReference type="EMBL" id="MFD2276849.1"/>
    </source>
</evidence>
<accession>A0ABW5E338</accession>
<reference evidence="3" key="1">
    <citation type="journal article" date="2019" name="Int. J. Syst. Evol. Microbiol.">
        <title>The Global Catalogue of Microorganisms (GCM) 10K type strain sequencing project: providing services to taxonomists for standard genome sequencing and annotation.</title>
        <authorList>
            <consortium name="The Broad Institute Genomics Platform"/>
            <consortium name="The Broad Institute Genome Sequencing Center for Infectious Disease"/>
            <person name="Wu L."/>
            <person name="Ma J."/>
        </authorList>
    </citation>
    <scope>NUCLEOTIDE SEQUENCE [LARGE SCALE GENOMIC DNA]</scope>
    <source>
        <strain evidence="3">JCM 16545</strain>
    </source>
</reference>
<protein>
    <recommendedName>
        <fullName evidence="4">Type II secretion system protein GspG C-terminal domain-containing protein</fullName>
    </recommendedName>
</protein>
<name>A0ABW5E338_9BACT</name>
<comment type="caution">
    <text evidence="2">The sequence shown here is derived from an EMBL/GenBank/DDBJ whole genome shotgun (WGS) entry which is preliminary data.</text>
</comment>
<evidence type="ECO:0008006" key="4">
    <source>
        <dbReference type="Google" id="ProtNLM"/>
    </source>
</evidence>
<evidence type="ECO:0000256" key="1">
    <source>
        <dbReference type="SAM" id="MobiDB-lite"/>
    </source>
</evidence>
<gene>
    <name evidence="2" type="ORF">ACFSQZ_10240</name>
</gene>
<feature type="region of interest" description="Disordered" evidence="1">
    <location>
        <begin position="33"/>
        <end position="66"/>
    </location>
</feature>
<dbReference type="Proteomes" id="UP001597297">
    <property type="component" value="Unassembled WGS sequence"/>
</dbReference>
<evidence type="ECO:0000313" key="3">
    <source>
        <dbReference type="Proteomes" id="UP001597297"/>
    </source>
</evidence>
<proteinExistence type="predicted"/>
<keyword evidence="3" id="KW-1185">Reference proteome</keyword>
<sequence>MNRTLILSITTLALLLTWILWPSPTSSPDIPQAITTHTDTSTHLHDTNKGAPPKRTQIKSPEDSSKKFLPKRFIQAEAKLGNDPNDPTQLSEEAELLRDMNLPEKTALHHLHTLLDSMRGIANQGYYDTGENVDITNTLLGKNYRKIAYLPDNHPRITRYGELADKWGTPYFFHFLSSKNVEIQSAGPDKEMHTDDDILHNPTS</sequence>
<organism evidence="2 3">
    <name type="scientific">Rubritalea spongiae</name>
    <dbReference type="NCBI Taxonomy" id="430797"/>
    <lineage>
        <taxon>Bacteria</taxon>
        <taxon>Pseudomonadati</taxon>
        <taxon>Verrucomicrobiota</taxon>
        <taxon>Verrucomicrobiia</taxon>
        <taxon>Verrucomicrobiales</taxon>
        <taxon>Rubritaleaceae</taxon>
        <taxon>Rubritalea</taxon>
    </lineage>
</organism>
<dbReference type="EMBL" id="JBHUJC010000029">
    <property type="protein sequence ID" value="MFD2276849.1"/>
    <property type="molecule type" value="Genomic_DNA"/>
</dbReference>
<dbReference type="Gene3D" id="3.30.700.10">
    <property type="entry name" value="Glycoprotein, Type 4 Pilin"/>
    <property type="match status" value="1"/>
</dbReference>